<dbReference type="InterPro" id="IPR050767">
    <property type="entry name" value="Sel1_AlgK"/>
</dbReference>
<name>A0ABN8NSP8_9CNID</name>
<comment type="caution">
    <text evidence="2">The sequence shown here is derived from an EMBL/GenBank/DDBJ whole genome shotgun (WGS) entry which is preliminary data.</text>
</comment>
<dbReference type="EMBL" id="CALNXK010000033">
    <property type="protein sequence ID" value="CAH3119021.1"/>
    <property type="molecule type" value="Genomic_DNA"/>
</dbReference>
<gene>
    <name evidence="2" type="ORF">PLOB_00027205</name>
</gene>
<dbReference type="SUPFAM" id="SSF81901">
    <property type="entry name" value="HCP-like"/>
    <property type="match status" value="1"/>
</dbReference>
<dbReference type="SUPFAM" id="SSF48452">
    <property type="entry name" value="TPR-like"/>
    <property type="match status" value="1"/>
</dbReference>
<proteinExistence type="inferred from homology"/>
<dbReference type="SMART" id="SM00671">
    <property type="entry name" value="SEL1"/>
    <property type="match status" value="5"/>
</dbReference>
<accession>A0ABN8NSP8</accession>
<dbReference type="Proteomes" id="UP001159405">
    <property type="component" value="Unassembled WGS sequence"/>
</dbReference>
<dbReference type="Pfam" id="PF08238">
    <property type="entry name" value="Sel1"/>
    <property type="match status" value="4"/>
</dbReference>
<feature type="non-terminal residue" evidence="2">
    <location>
        <position position="1"/>
    </location>
</feature>
<evidence type="ECO:0000313" key="2">
    <source>
        <dbReference type="EMBL" id="CAH3119021.1"/>
    </source>
</evidence>
<organism evidence="2 3">
    <name type="scientific">Porites lobata</name>
    <dbReference type="NCBI Taxonomy" id="104759"/>
    <lineage>
        <taxon>Eukaryota</taxon>
        <taxon>Metazoa</taxon>
        <taxon>Cnidaria</taxon>
        <taxon>Anthozoa</taxon>
        <taxon>Hexacorallia</taxon>
        <taxon>Scleractinia</taxon>
        <taxon>Fungiina</taxon>
        <taxon>Poritidae</taxon>
        <taxon>Porites</taxon>
    </lineage>
</organism>
<reference evidence="2 3" key="1">
    <citation type="submission" date="2022-05" db="EMBL/GenBank/DDBJ databases">
        <authorList>
            <consortium name="Genoscope - CEA"/>
            <person name="William W."/>
        </authorList>
    </citation>
    <scope>NUCLEOTIDE SEQUENCE [LARGE SCALE GENOMIC DNA]</scope>
</reference>
<keyword evidence="3" id="KW-1185">Reference proteome</keyword>
<evidence type="ECO:0000313" key="3">
    <source>
        <dbReference type="Proteomes" id="UP001159405"/>
    </source>
</evidence>
<comment type="similarity">
    <text evidence="1">Belongs to the sel-1 family.</text>
</comment>
<evidence type="ECO:0000256" key="1">
    <source>
        <dbReference type="ARBA" id="ARBA00038101"/>
    </source>
</evidence>
<dbReference type="InterPro" id="IPR006597">
    <property type="entry name" value="Sel1-like"/>
</dbReference>
<protein>
    <submittedName>
        <fullName evidence="2">Uncharacterized protein</fullName>
    </submittedName>
</protein>
<sequence>QYYTDKYGSIENLIGKAKDGEIVAQADLGIVYSEGFGDVLLKDDDKAIGWLNTAVENGNEFPTVLAKLGELLDRKGTPLYQRKAYEMHLRAATLGLANSQFNLAEMYRCGVNGVVNKDIKEAFKWYKKAADEDMSGGENDAKKPGTLLAGTMRKFENTVDRTKYKALGFLYKCYLEGDCPEGKPQPTKAVYYLTRAAEQGDTEAQLKLGQIYMNGSCDQGKDISRAKRWLRKAAASGDERAKEVNWLCFDAFLSAFLCKNCHSHAKISTRKAREIVFKTLDHNGVLLANNIYLLCARVCGSPHFLRQNFVHAEAFSLIFSPLLLHSTKFLSWDRENYIFPKVTEVGSIFGYIFTVTHNNVIMALQFQPLKQCEECADSLHEPQETSEQSVKQTLDIVMEKVKRTCEQHPMAIPQPVTFSEAMLSKYDWSPTARNYLKAFKLVKEGVEILYKSNFTVGKGISLIAYGYLTENSILQSFPLTMFPKILQLCENKLKTNEHFFEAVLLSYALHHFESRLSEESCKVDMKKAACLLNIIHFIKRAEPNSTRCENTYEFDKTYSSWLHVLYLHLASMYIVSEAYEKAAEACENSLLCCPSFYESKRLLGYALMTLYTSKSSPQKDVSKPDVYTGMMTIGADEGQMTKYASWTKAMLRDTATKVLKEYLIEAPPCDKSYPNVNYYLANLAGFDRNTKEFKKYYELGQDAEEKRLPFFDPVRLPLKDWMTPVYMELPNIRTLQTRCGNKVCTRKGKGIKLKSCAACGAQRYCSK</sequence>
<dbReference type="PANTHER" id="PTHR11102:SF160">
    <property type="entry name" value="ERAD-ASSOCIATED E3 UBIQUITIN-PROTEIN LIGASE COMPONENT HRD3"/>
    <property type="match status" value="1"/>
</dbReference>
<dbReference type="InterPro" id="IPR011990">
    <property type="entry name" value="TPR-like_helical_dom_sf"/>
</dbReference>
<dbReference type="PANTHER" id="PTHR11102">
    <property type="entry name" value="SEL-1-LIKE PROTEIN"/>
    <property type="match status" value="1"/>
</dbReference>
<dbReference type="Gene3D" id="1.25.40.10">
    <property type="entry name" value="Tetratricopeptide repeat domain"/>
    <property type="match status" value="2"/>
</dbReference>